<dbReference type="Proteomes" id="UP000070558">
    <property type="component" value="Unassembled WGS sequence"/>
</dbReference>
<accession>A0A133NN14</accession>
<dbReference type="OrthoDB" id="3243239at2"/>
<dbReference type="InterPro" id="IPR044055">
    <property type="entry name" value="RibLong"/>
</dbReference>
<feature type="compositionally biased region" description="Polar residues" evidence="1">
    <location>
        <begin position="671"/>
        <end position="683"/>
    </location>
</feature>
<dbReference type="RefSeq" id="WP_081090983.1">
    <property type="nucleotide sequence ID" value="NZ_KQ956821.1"/>
</dbReference>
<comment type="caution">
    <text evidence="4">The sequence shown here is derived from an EMBL/GenBank/DDBJ whole genome shotgun (WGS) entry which is preliminary data.</text>
</comment>
<gene>
    <name evidence="4" type="ORF">HMPREF3216_01019</name>
</gene>
<feature type="transmembrane region" description="Helical" evidence="2">
    <location>
        <begin position="1780"/>
        <end position="1801"/>
    </location>
</feature>
<reference evidence="4 5" key="1">
    <citation type="submission" date="2016-01" db="EMBL/GenBank/DDBJ databases">
        <authorList>
            <person name="Oliw E.H."/>
        </authorList>
    </citation>
    <scope>NUCLEOTIDE SEQUENCE [LARGE SCALE GENOMIC DNA]</scope>
    <source>
        <strain evidence="4 5">GED7760B</strain>
    </source>
</reference>
<dbReference type="Pfam" id="PF18957">
    <property type="entry name" value="RibLong"/>
    <property type="match status" value="1"/>
</dbReference>
<keyword evidence="2" id="KW-0812">Transmembrane</keyword>
<keyword evidence="2" id="KW-1133">Transmembrane helix</keyword>
<evidence type="ECO:0000259" key="3">
    <source>
        <dbReference type="Pfam" id="PF18957"/>
    </source>
</evidence>
<protein>
    <recommendedName>
        <fullName evidence="3">Long Rib domain-containing protein</fullName>
    </recommendedName>
</protein>
<feature type="non-terminal residue" evidence="4">
    <location>
        <position position="1846"/>
    </location>
</feature>
<keyword evidence="2" id="KW-0472">Membrane</keyword>
<name>A0A133NN14_GARVA</name>
<organism evidence="4 5">
    <name type="scientific">Gardnerella vaginalis</name>
    <dbReference type="NCBI Taxonomy" id="2702"/>
    <lineage>
        <taxon>Bacteria</taxon>
        <taxon>Bacillati</taxon>
        <taxon>Actinomycetota</taxon>
        <taxon>Actinomycetes</taxon>
        <taxon>Bifidobacteriales</taxon>
        <taxon>Bifidobacteriaceae</taxon>
        <taxon>Gardnerella</taxon>
    </lineage>
</organism>
<proteinExistence type="predicted"/>
<evidence type="ECO:0000256" key="2">
    <source>
        <dbReference type="SAM" id="Phobius"/>
    </source>
</evidence>
<feature type="compositionally biased region" description="Polar residues" evidence="1">
    <location>
        <begin position="737"/>
        <end position="752"/>
    </location>
</feature>
<feature type="region of interest" description="Disordered" evidence="1">
    <location>
        <begin position="737"/>
        <end position="767"/>
    </location>
</feature>
<evidence type="ECO:0000313" key="5">
    <source>
        <dbReference type="Proteomes" id="UP000070558"/>
    </source>
</evidence>
<feature type="domain" description="Long Rib" evidence="3">
    <location>
        <begin position="659"/>
        <end position="765"/>
    </location>
</feature>
<dbReference type="EMBL" id="LRQA01000047">
    <property type="protein sequence ID" value="KXA17686.1"/>
    <property type="molecule type" value="Genomic_DNA"/>
</dbReference>
<evidence type="ECO:0000313" key="4">
    <source>
        <dbReference type="EMBL" id="KXA17686.1"/>
    </source>
</evidence>
<evidence type="ECO:0000256" key="1">
    <source>
        <dbReference type="SAM" id="MobiDB-lite"/>
    </source>
</evidence>
<feature type="compositionally biased region" description="Basic and acidic residues" evidence="1">
    <location>
        <begin position="684"/>
        <end position="699"/>
    </location>
</feature>
<feature type="region of interest" description="Disordered" evidence="1">
    <location>
        <begin position="671"/>
        <end position="703"/>
    </location>
</feature>
<sequence length="1846" mass="203258">MLPAGLRGFASRVGRLALRAFAWNKGGADSCAAASAAASATSESIAAATASTAACTAHPSHTLRRALLAMLVAAATLLAMLILPPVNRAFADEGARWDYGGTGYISGKGFDWADSTRDLNISYPRLWTGQDGKKKITWTVTFNKNSYLLAHIRGGTLRVKDKNGYKNLVIEPHSSYAGHSDVPPEGAGFSGSKPLFMVFLPKGINNVNIDRRRTGRDALGGNGKFARWPYEYGKGGKDLKKWYKTYPEDVVADKLIQCSDGYECKDPAERDRKTQEFLNESWEESWRKLTLIKNNGVKKSSWSCQNGKIDYNQSIASFAGPSNWNKYNGAHYDSGDGFDTFWNEALGEKRLGSGECIGESCRGYSLAEIKQWKSKFQVVLASWEKNDYSLAMEWKITGDYDESIKNPELLPLIAGWNSNKTKGNYGDSFPGTRDEWQSKWSFVGPYDTDGDGIPDLSEFYLGTDPTKKTNILYPVYKSKMLSDYPKRGAKNPTDYGGTDNVPVTTYKEPITVKPFVNVGTWVSNTFDPNLFHQDKNADGSNATSTDLHHAIDLPGAENTAYLNMSYAITGVPDNGVTNNNWQGCDTNTKDGCVKIDPKTGYITYRPRKDDWKKYPDGLEFKVKVTHINPNIYPYNSDKNKGQAWVEENVPVKIKVLSNASLYNPHYDETTVSYDTKNNRFNPTDSKEPKSVKDSKKPWVREGPLPSGSTFKLEQYTQYTSPVLDWSKIDSKNTGNGKVTFSPSKTEAGTSDKTPVLVTYPDGSTSKDSDAGNYDKVVYAPVKVQELPVTDGDLHLNLYDGTQINNGQFSGWSFGDANNPKELSKTTKIGGPKENKNNGIVLDSWSNNAKGPITFRAVCHKKNDTKYKLLKPAEGNSKASGDINGLQFEEFRQWIRDNDKKCKVKGANCSDDNHYLHPGEYNKDTMERSRALIGGKPKEGGEYECKVFAFHQAHDGKGTQHNGALTKFDQLAKDNGAGFVFAFDTGAFASSRGKEWVSGNFYFKIKLKDSQKYNPTYKTIPTIQAGTFANKEANSSGQPKSHTKITVNGKQVNANGVPDDDLGGVEDGKALPPGTWFEIKKLVKKVDKTQPDKFPSEKELWSNFEGGEDNVKRDNSGKPVMEKGKVVPLNETGREYGSVTFRPDKWKDAGQYWAEVVVHYPDGSASSDDDSINYKHPVYAKVNVTRDDAHNQFGLTLYKNYPNAQMGNGYDLKVGESLPNDATFDSWMTKSVGKLHQHVICSKKGKDGKYSDYTYNTLPGHVDSKAKDAKDIKKDGLRFKKQTIWGHATFNQQKSCIKDRNNCKPDDLLYDDWVPGGNSNNTSERTRGFFGGKAQKTGDYQCKVYVIRGDAESKKFAEAVKGNIKKSASKNPVDGVLNAKGNPYGTEGVGYKTDSFSVHIHNDNHFYNPKYVDVSVTAGQKVENAVPQSVKSANGADKYQDAVKAGALPDGTWFEFKDATHGFEVNANGTAGNKVSLDWSYWAGNAADKAGDQSNKPDNPKDPNNHKGKHNAKGDGGRYGKVTFHPDQSVAPKAYFKEIVIHYPDGSTSDDTDSGNNGKPVYAKVTVSGFSGADRDLKMTLLRSQDADPVHDTLDSSHPLTVMSGTSLTKNPYVLAWSLKDRSNISLRMMCTKQGEQKWSRGLDDTLNMHLNQDYGNGVKPWAFATADQRKSCSQDSKNCKANLLYGFTKNGKQDSIESAVSRSEDDIAGVPQKAGKYTCAVFALKPNALAAFNGLSSSTDMKKVQLTGLKSAVDWNRISFDVNVIDPPKFALPKTGGMNWNMLMSVVCVIGTGAMAAGFFLDQTKWGRAMLEALLRKAMLRKAMRGGVRGAEGVAADCTARTTAAP</sequence>
<feature type="region of interest" description="Disordered" evidence="1">
    <location>
        <begin position="1486"/>
        <end position="1520"/>
    </location>
</feature>